<feature type="compositionally biased region" description="Polar residues" evidence="1">
    <location>
        <begin position="86"/>
        <end position="107"/>
    </location>
</feature>
<accession>A0ABQ4YD21</accession>
<evidence type="ECO:0000313" key="2">
    <source>
        <dbReference type="EMBL" id="GJS75615.1"/>
    </source>
</evidence>
<organism evidence="2 3">
    <name type="scientific">Tanacetum coccineum</name>
    <dbReference type="NCBI Taxonomy" id="301880"/>
    <lineage>
        <taxon>Eukaryota</taxon>
        <taxon>Viridiplantae</taxon>
        <taxon>Streptophyta</taxon>
        <taxon>Embryophyta</taxon>
        <taxon>Tracheophyta</taxon>
        <taxon>Spermatophyta</taxon>
        <taxon>Magnoliopsida</taxon>
        <taxon>eudicotyledons</taxon>
        <taxon>Gunneridae</taxon>
        <taxon>Pentapetalae</taxon>
        <taxon>asterids</taxon>
        <taxon>campanulids</taxon>
        <taxon>Asterales</taxon>
        <taxon>Asteraceae</taxon>
        <taxon>Asteroideae</taxon>
        <taxon>Anthemideae</taxon>
        <taxon>Anthemidinae</taxon>
        <taxon>Tanacetum</taxon>
    </lineage>
</organism>
<protein>
    <submittedName>
        <fullName evidence="2">Uncharacterized protein</fullName>
    </submittedName>
</protein>
<reference evidence="2" key="1">
    <citation type="journal article" date="2022" name="Int. J. Mol. Sci.">
        <title>Draft Genome of Tanacetum Coccineum: Genomic Comparison of Closely Related Tanacetum-Family Plants.</title>
        <authorList>
            <person name="Yamashiro T."/>
            <person name="Shiraishi A."/>
            <person name="Nakayama K."/>
            <person name="Satake H."/>
        </authorList>
    </citation>
    <scope>NUCLEOTIDE SEQUENCE</scope>
</reference>
<proteinExistence type="predicted"/>
<reference evidence="2" key="2">
    <citation type="submission" date="2022-01" db="EMBL/GenBank/DDBJ databases">
        <authorList>
            <person name="Yamashiro T."/>
            <person name="Shiraishi A."/>
            <person name="Satake H."/>
            <person name="Nakayama K."/>
        </authorList>
    </citation>
    <scope>NUCLEOTIDE SEQUENCE</scope>
</reference>
<comment type="caution">
    <text evidence="2">The sequence shown here is derived from an EMBL/GenBank/DDBJ whole genome shotgun (WGS) entry which is preliminary data.</text>
</comment>
<evidence type="ECO:0000313" key="3">
    <source>
        <dbReference type="Proteomes" id="UP001151760"/>
    </source>
</evidence>
<keyword evidence="3" id="KW-1185">Reference proteome</keyword>
<sequence>MQDKNISISDLKKLIEKCKGKSVETQFDKPSVVRQPTAQRIPKPSVLGKPTPFSNSPEMRSFQMKQMYRIATTTTQNREPQLPHASRNTNPHVSKSSGVNHTTSVSRPQLKCYQGKDKVVPNNSQREGLLKGRK</sequence>
<dbReference type="EMBL" id="BQNB010010316">
    <property type="protein sequence ID" value="GJS75615.1"/>
    <property type="molecule type" value="Genomic_DNA"/>
</dbReference>
<evidence type="ECO:0000256" key="1">
    <source>
        <dbReference type="SAM" id="MobiDB-lite"/>
    </source>
</evidence>
<feature type="region of interest" description="Disordered" evidence="1">
    <location>
        <begin position="71"/>
        <end position="134"/>
    </location>
</feature>
<feature type="region of interest" description="Disordered" evidence="1">
    <location>
        <begin position="27"/>
        <end position="58"/>
    </location>
</feature>
<name>A0ABQ4YD21_9ASTR</name>
<gene>
    <name evidence="2" type="ORF">Tco_0725496</name>
</gene>
<dbReference type="Proteomes" id="UP001151760">
    <property type="component" value="Unassembled WGS sequence"/>
</dbReference>